<evidence type="ECO:0000313" key="1">
    <source>
        <dbReference type="EMBL" id="KAF3538438.1"/>
    </source>
</evidence>
<dbReference type="AlphaFoldDB" id="A0A8S9QIE5"/>
<dbReference type="EMBL" id="QGKX02001290">
    <property type="protein sequence ID" value="KAF3538438.1"/>
    <property type="molecule type" value="Genomic_DNA"/>
</dbReference>
<dbReference type="Proteomes" id="UP000712600">
    <property type="component" value="Unassembled WGS sequence"/>
</dbReference>
<sequence length="50" mass="5690">MGLERPEPITRTLAREGVAKITEIVEQEAEIAELPRRSRSRLTIKEEGET</sequence>
<organism evidence="1 2">
    <name type="scientific">Brassica cretica</name>
    <name type="common">Mustard</name>
    <dbReference type="NCBI Taxonomy" id="69181"/>
    <lineage>
        <taxon>Eukaryota</taxon>
        <taxon>Viridiplantae</taxon>
        <taxon>Streptophyta</taxon>
        <taxon>Embryophyta</taxon>
        <taxon>Tracheophyta</taxon>
        <taxon>Spermatophyta</taxon>
        <taxon>Magnoliopsida</taxon>
        <taxon>eudicotyledons</taxon>
        <taxon>Gunneridae</taxon>
        <taxon>Pentapetalae</taxon>
        <taxon>rosids</taxon>
        <taxon>malvids</taxon>
        <taxon>Brassicales</taxon>
        <taxon>Brassicaceae</taxon>
        <taxon>Brassiceae</taxon>
        <taxon>Brassica</taxon>
    </lineage>
</organism>
<proteinExistence type="predicted"/>
<accession>A0A8S9QIE5</accession>
<protein>
    <submittedName>
        <fullName evidence="1">Uncharacterized protein</fullName>
    </submittedName>
</protein>
<comment type="caution">
    <text evidence="1">The sequence shown here is derived from an EMBL/GenBank/DDBJ whole genome shotgun (WGS) entry which is preliminary data.</text>
</comment>
<evidence type="ECO:0000313" key="2">
    <source>
        <dbReference type="Proteomes" id="UP000712600"/>
    </source>
</evidence>
<gene>
    <name evidence="1" type="ORF">F2Q69_00018215</name>
</gene>
<name>A0A8S9QIE5_BRACR</name>
<reference evidence="1" key="1">
    <citation type="submission" date="2019-12" db="EMBL/GenBank/DDBJ databases">
        <title>Genome sequencing and annotation of Brassica cretica.</title>
        <authorList>
            <person name="Studholme D.J."/>
            <person name="Sarris P."/>
        </authorList>
    </citation>
    <scope>NUCLEOTIDE SEQUENCE</scope>
    <source>
        <strain evidence="1">PFS-109/04</strain>
        <tissue evidence="1">Leaf</tissue>
    </source>
</reference>